<organism evidence="3 4">
    <name type="scientific">Carpinus fangiana</name>
    <dbReference type="NCBI Taxonomy" id="176857"/>
    <lineage>
        <taxon>Eukaryota</taxon>
        <taxon>Viridiplantae</taxon>
        <taxon>Streptophyta</taxon>
        <taxon>Embryophyta</taxon>
        <taxon>Tracheophyta</taxon>
        <taxon>Spermatophyta</taxon>
        <taxon>Magnoliopsida</taxon>
        <taxon>eudicotyledons</taxon>
        <taxon>Gunneridae</taxon>
        <taxon>Pentapetalae</taxon>
        <taxon>rosids</taxon>
        <taxon>fabids</taxon>
        <taxon>Fagales</taxon>
        <taxon>Betulaceae</taxon>
        <taxon>Carpinus</taxon>
    </lineage>
</organism>
<feature type="region of interest" description="Disordered" evidence="2">
    <location>
        <begin position="271"/>
        <end position="291"/>
    </location>
</feature>
<dbReference type="PANTHER" id="PTHR34380:SF1">
    <property type="entry name" value="OS01G0221300 PROTEIN"/>
    <property type="match status" value="1"/>
</dbReference>
<sequence length="643" mass="71797">MEMDVEEVEHKEVSKCECVVVCKKDLVGSGCSELEERSKKAEARCVELELDIQRKKSEYEVLETKFKALEFDKLEIEDELKVLKRENDELKKCVSGVEGERKVSSGRERHMERIVDLTEENGAEDDIVQLLIENKVLQCEKNRAESEVEVWKEKFKELSSRDLVLNENSLLRCVGWPLIGEKKEAIQGIRTRDGSHDGTNFDYVQNKAKIETLVEVGSTICQSPGKGIGELQAAGTPFNVFPCMEDACIKEEKKGICLAYGRRVRKQLSFEEKRSPSKKLAPSTPAGARPASLGIIDISDSEDEQTIHILLPPPKDEVIDKAHISDDCTLGLSMGSEKEKNSGNSLKQIDYDKNDEDMDACEVNLLFTPKRKRASNIVTSDTESDEDDNVPISKLKRMHLQQKVPDGVDSDFNDCSVTATSTVTPPRRHLMTLRKSLEKGGVERNASSQASKTKYDRGIPTSGDAEVDGSEEFGSDSEGESLDGFIVGSSDISDADDASSESQALSDENMAFNEILSKLQRNKDHKLKWEFEADMLAAFGKDTELCMNAVCALYRQQTSDEKSSKEAFYSNHRGFSKFDAPRGSALAEFLTDGDPGGGLKKSVTELQEYDPKAVQLCRRLATHYSKQLFEIYKNKEDPLFLPS</sequence>
<evidence type="ECO:0000256" key="1">
    <source>
        <dbReference type="SAM" id="Coils"/>
    </source>
</evidence>
<reference evidence="3 4" key="1">
    <citation type="submission" date="2019-06" db="EMBL/GenBank/DDBJ databases">
        <title>A chromosomal-level reference genome of Carpinus fangiana (Coryloideae, Betulaceae).</title>
        <authorList>
            <person name="Yang X."/>
            <person name="Wang Z."/>
            <person name="Zhang L."/>
            <person name="Hao G."/>
            <person name="Liu J."/>
            <person name="Yang Y."/>
        </authorList>
    </citation>
    <scope>NUCLEOTIDE SEQUENCE [LARGE SCALE GENOMIC DNA]</scope>
    <source>
        <strain evidence="3">Cfa_2016G</strain>
        <tissue evidence="3">Leaf</tissue>
    </source>
</reference>
<feature type="compositionally biased region" description="Acidic residues" evidence="2">
    <location>
        <begin position="465"/>
        <end position="481"/>
    </location>
</feature>
<accession>A0A5N6RIM2</accession>
<keyword evidence="4" id="KW-1185">Reference proteome</keyword>
<dbReference type="OrthoDB" id="1899721at2759"/>
<feature type="compositionally biased region" description="Low complexity" evidence="2">
    <location>
        <begin position="482"/>
        <end position="492"/>
    </location>
</feature>
<dbReference type="AlphaFoldDB" id="A0A5N6RIM2"/>
<evidence type="ECO:0000256" key="2">
    <source>
        <dbReference type="SAM" id="MobiDB-lite"/>
    </source>
</evidence>
<name>A0A5N6RIM2_9ROSI</name>
<dbReference type="EMBL" id="CM017326">
    <property type="protein sequence ID" value="KAE8077838.1"/>
    <property type="molecule type" value="Genomic_DNA"/>
</dbReference>
<feature type="coiled-coil region" evidence="1">
    <location>
        <begin position="31"/>
        <end position="100"/>
    </location>
</feature>
<proteinExistence type="predicted"/>
<protein>
    <submittedName>
        <fullName evidence="3">Uncharacterized protein</fullName>
    </submittedName>
</protein>
<evidence type="ECO:0000313" key="3">
    <source>
        <dbReference type="EMBL" id="KAE8077838.1"/>
    </source>
</evidence>
<keyword evidence="1" id="KW-0175">Coiled coil</keyword>
<feature type="region of interest" description="Disordered" evidence="2">
    <location>
        <begin position="436"/>
        <end position="506"/>
    </location>
</feature>
<dbReference type="PANTHER" id="PTHR34380">
    <property type="entry name" value="BNAA03G12380D PROTEIN"/>
    <property type="match status" value="1"/>
</dbReference>
<evidence type="ECO:0000313" key="4">
    <source>
        <dbReference type="Proteomes" id="UP000327013"/>
    </source>
</evidence>
<feature type="coiled-coil region" evidence="1">
    <location>
        <begin position="127"/>
        <end position="161"/>
    </location>
</feature>
<gene>
    <name evidence="3" type="ORF">FH972_016361</name>
</gene>
<dbReference type="Proteomes" id="UP000327013">
    <property type="component" value="Chromosome 6"/>
</dbReference>